<evidence type="ECO:0000313" key="2">
    <source>
        <dbReference type="EMBL" id="RRD31328.1"/>
    </source>
</evidence>
<sequence length="191" mass="21696">MSKFSKILYSMLGILLVALLGLTALEFAKEVMLPNNIAQHLPQFTRDGFWGELRSNYIFWSALLFAALILLLLIGIVFYPRTYTEVELDDTKTGELLLQKSAIEGYVKTLVQESGYMKSPSVKASLYRKKFKVKVTGKIVPRVAVVEKTKQLHHDIQQGLNAFFGISKKVDFTVDIKHLEEKKHTTSSRVE</sequence>
<keyword evidence="3" id="KW-1185">Reference proteome</keyword>
<organism evidence="2 3">
    <name type="scientific">Streptococcus minor</name>
    <dbReference type="NCBI Taxonomy" id="229549"/>
    <lineage>
        <taxon>Bacteria</taxon>
        <taxon>Bacillati</taxon>
        <taxon>Bacillota</taxon>
        <taxon>Bacilli</taxon>
        <taxon>Lactobacillales</taxon>
        <taxon>Streptococcaceae</taxon>
        <taxon>Streptococcus</taxon>
    </lineage>
</organism>
<dbReference type="EMBL" id="RQZA01000004">
    <property type="protein sequence ID" value="RRD31328.1"/>
    <property type="molecule type" value="Genomic_DNA"/>
</dbReference>
<keyword evidence="1" id="KW-0472">Membrane</keyword>
<gene>
    <name evidence="2" type="primary">amaP</name>
    <name evidence="2" type="ORF">EII38_05995</name>
</gene>
<dbReference type="Proteomes" id="UP000281771">
    <property type="component" value="Unassembled WGS sequence"/>
</dbReference>
<dbReference type="AlphaFoldDB" id="A0A3P1VC36"/>
<evidence type="ECO:0000313" key="3">
    <source>
        <dbReference type="Proteomes" id="UP000281771"/>
    </source>
</evidence>
<dbReference type="STRING" id="1123309.GCA_000377005_00902"/>
<comment type="caution">
    <text evidence="2">The sequence shown here is derived from an EMBL/GenBank/DDBJ whole genome shotgun (WGS) entry which is preliminary data.</text>
</comment>
<dbReference type="NCBIfam" id="NF033218">
    <property type="entry name" value="anchor_AmaP"/>
    <property type="match status" value="1"/>
</dbReference>
<keyword evidence="1" id="KW-1133">Transmembrane helix</keyword>
<accession>A0A3P1VC36</accession>
<proteinExistence type="predicted"/>
<reference evidence="2 3" key="1">
    <citation type="submission" date="2018-11" db="EMBL/GenBank/DDBJ databases">
        <title>Genomes From Bacteria Associated with the Canine Oral Cavity: a Test Case for Automated Genome-Based Taxonomic Assignment.</title>
        <authorList>
            <person name="Coil D.A."/>
            <person name="Jospin G."/>
            <person name="Darling A.E."/>
            <person name="Wallis C."/>
            <person name="Davis I.J."/>
            <person name="Harris S."/>
            <person name="Eisen J.A."/>
            <person name="Holcombe L.J."/>
            <person name="O'Flynn C."/>
        </authorList>
    </citation>
    <scope>NUCLEOTIDE SEQUENCE [LARGE SCALE GENOMIC DNA]</scope>
    <source>
        <strain evidence="2 3">OH4621_COT-116</strain>
    </source>
</reference>
<evidence type="ECO:0000256" key="1">
    <source>
        <dbReference type="SAM" id="Phobius"/>
    </source>
</evidence>
<feature type="transmembrane region" description="Helical" evidence="1">
    <location>
        <begin position="57"/>
        <end position="79"/>
    </location>
</feature>
<protein>
    <submittedName>
        <fullName evidence="2">Alkaline shock response membrane anchor protein AmaP</fullName>
    </submittedName>
</protein>
<dbReference type="RefSeq" id="WP_018166825.1">
    <property type="nucleotide sequence ID" value="NZ_RQZA01000004.1"/>
</dbReference>
<name>A0A3P1VC36_9STRE</name>
<keyword evidence="1" id="KW-0812">Transmembrane</keyword>